<protein>
    <recommendedName>
        <fullName evidence="3">DUF2383 domain-containing protein</fullName>
    </recommendedName>
</protein>
<comment type="caution">
    <text evidence="1">The sequence shown here is derived from an EMBL/GenBank/DDBJ whole genome shotgun (WGS) entry which is preliminary data.</text>
</comment>
<dbReference type="AlphaFoldDB" id="A0A974BK53"/>
<dbReference type="RefSeq" id="WP_179238227.1">
    <property type="nucleotide sequence ID" value="NZ_JACBNQ010000010.1"/>
</dbReference>
<name>A0A974BK53_SEDHY</name>
<proteinExistence type="predicted"/>
<dbReference type="Gene3D" id="1.20.1260.10">
    <property type="match status" value="1"/>
</dbReference>
<evidence type="ECO:0008006" key="3">
    <source>
        <dbReference type="Google" id="ProtNLM"/>
    </source>
</evidence>
<dbReference type="EMBL" id="JACBNQ010000010">
    <property type="protein sequence ID" value="NYB74518.1"/>
    <property type="molecule type" value="Genomic_DNA"/>
</dbReference>
<evidence type="ECO:0000313" key="1">
    <source>
        <dbReference type="EMBL" id="NYB74518.1"/>
    </source>
</evidence>
<gene>
    <name evidence="1" type="ORF">HZF24_10260</name>
</gene>
<accession>A0A974BK53</accession>
<dbReference type="InterPro" id="IPR012347">
    <property type="entry name" value="Ferritin-like"/>
</dbReference>
<reference evidence="1" key="1">
    <citation type="submission" date="2020-07" db="EMBL/GenBank/DDBJ databases">
        <title>Genomic analysis of a strain of Sedimentibacter Hydroxybenzoicus DSM7310.</title>
        <authorList>
            <person name="Ma S."/>
        </authorList>
    </citation>
    <scope>NUCLEOTIDE SEQUENCE</scope>
    <source>
        <strain evidence="1">DSM 7310</strain>
    </source>
</reference>
<organism evidence="1 2">
    <name type="scientific">Sedimentibacter hydroxybenzoicus DSM 7310</name>
    <dbReference type="NCBI Taxonomy" id="1123245"/>
    <lineage>
        <taxon>Bacteria</taxon>
        <taxon>Bacillati</taxon>
        <taxon>Bacillota</taxon>
        <taxon>Tissierellia</taxon>
        <taxon>Sedimentibacter</taxon>
    </lineage>
</organism>
<evidence type="ECO:0000313" key="2">
    <source>
        <dbReference type="Proteomes" id="UP000611629"/>
    </source>
</evidence>
<dbReference type="Proteomes" id="UP000611629">
    <property type="component" value="Unassembled WGS sequence"/>
</dbReference>
<keyword evidence="2" id="KW-1185">Reference proteome</keyword>
<sequence length="144" mass="16502">MESNNTVDFLSEIYRGAKMGVETINTLLKKVKDNKIYDELKYQLRSYDEIANEAYEELLKRNHEPKDISAMTKFSSRMGLEINTLISNSPSHVADMLIKGNTMGVTGITKTLNSHQNSDPQIQVLASRFIELEQDNIERLMKFL</sequence>